<dbReference type="InterPro" id="IPR006059">
    <property type="entry name" value="SBP"/>
</dbReference>
<keyword evidence="3 5" id="KW-0732">Signal</keyword>
<dbReference type="PROSITE" id="PS51257">
    <property type="entry name" value="PROKAR_LIPOPROTEIN"/>
    <property type="match status" value="1"/>
</dbReference>
<feature type="signal peptide" evidence="5">
    <location>
        <begin position="1"/>
        <end position="22"/>
    </location>
</feature>
<evidence type="ECO:0000256" key="5">
    <source>
        <dbReference type="SAM" id="SignalP"/>
    </source>
</evidence>
<comment type="caution">
    <text evidence="6">The sequence shown here is derived from an EMBL/GenBank/DDBJ whole genome shotgun (WGS) entry which is preliminary data.</text>
</comment>
<name>A0ABV6RE38_9MICO</name>
<dbReference type="PANTHER" id="PTHR30061">
    <property type="entry name" value="MALTOSE-BINDING PERIPLASMIC PROTEIN"/>
    <property type="match status" value="1"/>
</dbReference>
<proteinExistence type="inferred from homology"/>
<evidence type="ECO:0000313" key="7">
    <source>
        <dbReference type="Proteomes" id="UP001589793"/>
    </source>
</evidence>
<dbReference type="Pfam" id="PF13416">
    <property type="entry name" value="SBP_bac_8"/>
    <property type="match status" value="1"/>
</dbReference>
<dbReference type="PROSITE" id="PS51318">
    <property type="entry name" value="TAT"/>
    <property type="match status" value="1"/>
</dbReference>
<keyword evidence="7" id="KW-1185">Reference proteome</keyword>
<feature type="chain" id="PRO_5045730190" evidence="5">
    <location>
        <begin position="23"/>
        <end position="430"/>
    </location>
</feature>
<evidence type="ECO:0000256" key="3">
    <source>
        <dbReference type="ARBA" id="ARBA00022729"/>
    </source>
</evidence>
<evidence type="ECO:0000256" key="1">
    <source>
        <dbReference type="ARBA" id="ARBA00008520"/>
    </source>
</evidence>
<evidence type="ECO:0000256" key="2">
    <source>
        <dbReference type="ARBA" id="ARBA00022448"/>
    </source>
</evidence>
<sequence>MQIRRKSFLALGAAGAATALLAACGGESSPDTAATEPAPASDGGGEADPSAAPARADADLVIWADEKKAASLQEPIAAWAQTQGITAAVQTISNDPQAAFVTANQAGNGPDVMLGAHDWIGNLVQNAAIVPVQLPSDAADKLAPIGMTAVQFEGQTYGVPYAVETLALFANNALTAAPEPTSIEELVAAGTEGGAENVLSLPVGEQGDAYHMQPLYSSGGGYLFGADASGNLDPKDLGVGKEGSIAAGEKIKALGEQGVLKTSISGDNAISLFTDGKAAYLVSGPWALADIAKSGLDVTMSAVPGFEGMEPAKPFAGVNAFYVASSGKNQGFAQQLLSDVASSPDIARAMFASNQLPPVSLDLQTELAADNPEMVRIAELAESTDPMPSIPAMSEIWAPLGQAQANIVGGADPSEVMTSAGEQIAGKIGA</sequence>
<dbReference type="RefSeq" id="WP_376980077.1">
    <property type="nucleotide sequence ID" value="NZ_JBHLSV010000009.1"/>
</dbReference>
<organism evidence="6 7">
    <name type="scientific">Brachybacterium hainanense</name>
    <dbReference type="NCBI Taxonomy" id="1541174"/>
    <lineage>
        <taxon>Bacteria</taxon>
        <taxon>Bacillati</taxon>
        <taxon>Actinomycetota</taxon>
        <taxon>Actinomycetes</taxon>
        <taxon>Micrococcales</taxon>
        <taxon>Dermabacteraceae</taxon>
        <taxon>Brachybacterium</taxon>
    </lineage>
</organism>
<gene>
    <name evidence="6" type="ORF">ACFFF6_09265</name>
</gene>
<reference evidence="6 7" key="1">
    <citation type="submission" date="2024-09" db="EMBL/GenBank/DDBJ databases">
        <authorList>
            <person name="Sun Q."/>
            <person name="Mori K."/>
        </authorList>
    </citation>
    <scope>NUCLEOTIDE SEQUENCE [LARGE SCALE GENOMIC DNA]</scope>
    <source>
        <strain evidence="6 7">CICC 10874</strain>
    </source>
</reference>
<dbReference type="SUPFAM" id="SSF53850">
    <property type="entry name" value="Periplasmic binding protein-like II"/>
    <property type="match status" value="1"/>
</dbReference>
<dbReference type="EMBL" id="JBHLSV010000009">
    <property type="protein sequence ID" value="MFC0674143.1"/>
    <property type="molecule type" value="Genomic_DNA"/>
</dbReference>
<dbReference type="Proteomes" id="UP001589793">
    <property type="component" value="Unassembled WGS sequence"/>
</dbReference>
<evidence type="ECO:0000256" key="4">
    <source>
        <dbReference type="SAM" id="MobiDB-lite"/>
    </source>
</evidence>
<dbReference type="Gene3D" id="3.40.190.10">
    <property type="entry name" value="Periplasmic binding protein-like II"/>
    <property type="match status" value="2"/>
</dbReference>
<comment type="similarity">
    <text evidence="1">Belongs to the bacterial solute-binding protein 1 family.</text>
</comment>
<feature type="region of interest" description="Disordered" evidence="4">
    <location>
        <begin position="25"/>
        <end position="54"/>
    </location>
</feature>
<keyword evidence="2" id="KW-0813">Transport</keyword>
<accession>A0ABV6RE38</accession>
<dbReference type="InterPro" id="IPR006311">
    <property type="entry name" value="TAT_signal"/>
</dbReference>
<evidence type="ECO:0000313" key="6">
    <source>
        <dbReference type="EMBL" id="MFC0674143.1"/>
    </source>
</evidence>
<dbReference type="PANTHER" id="PTHR30061:SF50">
    <property type="entry name" value="MALTOSE_MALTODEXTRIN-BINDING PERIPLASMIC PROTEIN"/>
    <property type="match status" value="1"/>
</dbReference>
<protein>
    <submittedName>
        <fullName evidence="6">Extracellular solute-binding protein</fullName>
    </submittedName>
</protein>